<reference evidence="3" key="1">
    <citation type="journal article" date="2011" name="MBio">
        <title>Novel metabolic attributes of the genus Cyanothece, comprising a group of unicellular nitrogen-fixing Cyanobacteria.</title>
        <authorList>
            <person name="Bandyopadhyay A."/>
            <person name="Elvitigala T."/>
            <person name="Welsh E."/>
            <person name="Stockel J."/>
            <person name="Liberton M."/>
            <person name="Min H."/>
            <person name="Sherman L.A."/>
            <person name="Pakrasi H.B."/>
        </authorList>
    </citation>
    <scope>NUCLEOTIDE SEQUENCE [LARGE SCALE GENOMIC DNA]</scope>
    <source>
        <strain evidence="3">PCC 8801</strain>
    </source>
</reference>
<organism evidence="2 3">
    <name type="scientific">Rippkaea orientalis (strain PCC 8801 / RF-1)</name>
    <name type="common">Cyanothece sp. (strain PCC 8801)</name>
    <dbReference type="NCBI Taxonomy" id="41431"/>
    <lineage>
        <taxon>Bacteria</taxon>
        <taxon>Bacillati</taxon>
        <taxon>Cyanobacteriota</taxon>
        <taxon>Cyanophyceae</taxon>
        <taxon>Oscillatoriophycideae</taxon>
        <taxon>Chroococcales</taxon>
        <taxon>Aphanothecaceae</taxon>
        <taxon>Rippkaea</taxon>
        <taxon>Rippkaea orientalis</taxon>
    </lineage>
</organism>
<evidence type="ECO:0000313" key="2">
    <source>
        <dbReference type="EMBL" id="ACK65189.1"/>
    </source>
</evidence>
<dbReference type="OrthoDB" id="4224322at2"/>
<dbReference type="RefSeq" id="WP_012594463.1">
    <property type="nucleotide sequence ID" value="NC_011726.1"/>
</dbReference>
<dbReference type="PANTHER" id="PTHR43040:SF1">
    <property type="entry name" value="RIBONUCLEASE D"/>
    <property type="match status" value="1"/>
</dbReference>
<evidence type="ECO:0000259" key="1">
    <source>
        <dbReference type="SMART" id="SM00474"/>
    </source>
</evidence>
<dbReference type="InterPro" id="IPR002562">
    <property type="entry name" value="3'-5'_exonuclease_dom"/>
</dbReference>
<dbReference type="GO" id="GO:0003676">
    <property type="term" value="F:nucleic acid binding"/>
    <property type="evidence" value="ECO:0007669"/>
    <property type="project" value="InterPro"/>
</dbReference>
<dbReference type="SUPFAM" id="SSF53098">
    <property type="entry name" value="Ribonuclease H-like"/>
    <property type="match status" value="1"/>
</dbReference>
<evidence type="ECO:0000313" key="3">
    <source>
        <dbReference type="Proteomes" id="UP000008204"/>
    </source>
</evidence>
<dbReference type="CDD" id="cd06142">
    <property type="entry name" value="RNaseD_exo"/>
    <property type="match status" value="1"/>
</dbReference>
<dbReference type="eggNOG" id="COG0349">
    <property type="taxonomic scope" value="Bacteria"/>
</dbReference>
<name>B7K253_RIPO1</name>
<dbReference type="KEGG" id="cyp:PCC8801_1118"/>
<dbReference type="STRING" id="41431.PCC8801_1118"/>
<dbReference type="EMBL" id="CP001287">
    <property type="protein sequence ID" value="ACK65189.1"/>
    <property type="molecule type" value="Genomic_DNA"/>
</dbReference>
<keyword evidence="2" id="KW-0540">Nuclease</keyword>
<dbReference type="GO" id="GO:0006139">
    <property type="term" value="P:nucleobase-containing compound metabolic process"/>
    <property type="evidence" value="ECO:0007669"/>
    <property type="project" value="InterPro"/>
</dbReference>
<protein>
    <submittedName>
        <fullName evidence="2">3'-5' exonuclease</fullName>
    </submittedName>
</protein>
<dbReference type="InterPro" id="IPR012337">
    <property type="entry name" value="RNaseH-like_sf"/>
</dbReference>
<dbReference type="HOGENOM" id="CLU_086957_0_0_3"/>
<proteinExistence type="predicted"/>
<dbReference type="SMART" id="SM00474">
    <property type="entry name" value="35EXOc"/>
    <property type="match status" value="1"/>
</dbReference>
<accession>B7K253</accession>
<dbReference type="InterPro" id="IPR036397">
    <property type="entry name" value="RNaseH_sf"/>
</dbReference>
<keyword evidence="2" id="KW-0378">Hydrolase</keyword>
<dbReference type="Proteomes" id="UP000008204">
    <property type="component" value="Chromosome"/>
</dbReference>
<dbReference type="AlphaFoldDB" id="B7K253"/>
<feature type="domain" description="3'-5' exonuclease" evidence="1">
    <location>
        <begin position="10"/>
        <end position="178"/>
    </location>
</feature>
<dbReference type="Gene3D" id="3.30.420.10">
    <property type="entry name" value="Ribonuclease H-like superfamily/Ribonuclease H"/>
    <property type="match status" value="1"/>
</dbReference>
<keyword evidence="2" id="KW-0269">Exonuclease</keyword>
<dbReference type="Pfam" id="PF01612">
    <property type="entry name" value="DNA_pol_A_exo1"/>
    <property type="match status" value="1"/>
</dbReference>
<keyword evidence="3" id="KW-1185">Reference proteome</keyword>
<gene>
    <name evidence="2" type="ordered locus">PCC8801_1118</name>
</gene>
<sequence>MTQLENFQVCDRDLSDETLSRYLAATAIAVDTETMGLIPQRDRLCLVQLCDPSGFVTAIRIERGQKEAPKLKQLMEAKTILKVFHYARFDVAQLRYHFGIETQPIFCTKIASKLARTYTSSHGLKSLVQELEGIELDKTSQSSDWGNSANLSVAQLSYAANDVRYLIPAKEKLITMLQREERWQLAEQCFNCIPVFVSLDLEQYKDIFEH</sequence>
<dbReference type="PANTHER" id="PTHR43040">
    <property type="entry name" value="RIBONUCLEASE D"/>
    <property type="match status" value="1"/>
</dbReference>
<dbReference type="GO" id="GO:0008408">
    <property type="term" value="F:3'-5' exonuclease activity"/>
    <property type="evidence" value="ECO:0007669"/>
    <property type="project" value="InterPro"/>
</dbReference>